<dbReference type="Pfam" id="PF12783">
    <property type="entry name" value="Sec7-like_HUS"/>
    <property type="match status" value="1"/>
</dbReference>
<dbReference type="InterPro" id="IPR016024">
    <property type="entry name" value="ARM-type_fold"/>
</dbReference>
<dbReference type="Pfam" id="PF01369">
    <property type="entry name" value="Sec7"/>
    <property type="match status" value="1"/>
</dbReference>
<evidence type="ECO:0000256" key="1">
    <source>
        <dbReference type="ARBA" id="ARBA00004287"/>
    </source>
</evidence>
<dbReference type="CDD" id="cd00171">
    <property type="entry name" value="Sec7"/>
    <property type="match status" value="1"/>
</dbReference>
<name>A0ABM0T4I4_CAMSA</name>
<comment type="subcellular location">
    <subcellularLocation>
        <location evidence="2">Cytoplasm</location>
        <location evidence="2">Cytosol</location>
    </subcellularLocation>
    <subcellularLocation>
        <location evidence="1">Membrane</location>
        <topology evidence="1">Peripheral membrane protein</topology>
        <orientation evidence="1">Cytoplasmic side</orientation>
    </subcellularLocation>
</comment>
<feature type="domain" description="SEC7" evidence="5">
    <location>
        <begin position="490"/>
        <end position="680"/>
    </location>
</feature>
<dbReference type="InterPro" id="IPR023394">
    <property type="entry name" value="Sec7_C_sf"/>
</dbReference>
<evidence type="ECO:0000256" key="2">
    <source>
        <dbReference type="ARBA" id="ARBA00004514"/>
    </source>
</evidence>
<protein>
    <submittedName>
        <fullName evidence="7">ARF guanine-nucleotide exchange factor GNL2-like</fullName>
    </submittedName>
</protein>
<dbReference type="Gene3D" id="1.10.1000.11">
    <property type="entry name" value="Arf Nucleotide-binding Site Opener,domain 2"/>
    <property type="match status" value="1"/>
</dbReference>
<evidence type="ECO:0000259" key="5">
    <source>
        <dbReference type="PROSITE" id="PS50190"/>
    </source>
</evidence>
<proteinExistence type="predicted"/>
<dbReference type="SUPFAM" id="SSF48425">
    <property type="entry name" value="Sec7 domain"/>
    <property type="match status" value="1"/>
</dbReference>
<feature type="region of interest" description="Disordered" evidence="4">
    <location>
        <begin position="854"/>
        <end position="873"/>
    </location>
</feature>
<reference evidence="7" key="2">
    <citation type="submission" date="2025-08" db="UniProtKB">
        <authorList>
            <consortium name="RefSeq"/>
        </authorList>
    </citation>
    <scope>IDENTIFICATION</scope>
    <source>
        <tissue evidence="7">Leaf</tissue>
    </source>
</reference>
<keyword evidence="6" id="KW-1185">Reference proteome</keyword>
<gene>
    <name evidence="7" type="primary">LOC104706294</name>
</gene>
<dbReference type="SUPFAM" id="SSF48371">
    <property type="entry name" value="ARM repeat"/>
    <property type="match status" value="1"/>
</dbReference>
<feature type="compositionally biased region" description="Polar residues" evidence="4">
    <location>
        <begin position="857"/>
        <end position="873"/>
    </location>
</feature>
<dbReference type="SMART" id="SM00222">
    <property type="entry name" value="Sec7"/>
    <property type="match status" value="1"/>
</dbReference>
<sequence length="1383" mass="157063">MVTCDTERVAVKAKRKELGISCMLNTEVGAVLAVIRRPLAESYLSSQETDHCNSSVQHSLKSLRALIFNPQQEWRTIDPSVYLSPFLEVIQSDEIPASATAVALSSILKILKIEIFDEKTPGAKDAMNSIVSGITSCRLEKTDLVSEDAVMMRILQVLIGIMKHPSSDLLEDQAVCTIVNTCFQVVQQSSGRGDLLQRNGRYAMHELIQIIFSRLPDFDVRGDEGGEDTESDTDEIDMSGGYGIRCCIDIFHFLCSLLNVVEVVENSEGTNVHTADKDVQIFALVLINSAIELSGDAIGQHPKLLRMVQDDLFHHLIHYGASSSPLVLSMISSCILNIYHFLRKFMRLQLEAFFSFVLLKVTALTGFLQLQEVALEGLINFCRQPAFIVEAYVNYDCDPMCRNIFEETGKVLCRHTFPTSGPLTSLQIQAFEGLVILIHNIADNMDKEEDEGDEENDQSNIIKPTPVEIHEYIPFWIEKPKEDFETWVDHIRIRKAQKRKLAIAANHFNRDEKKGLEYLKYNFLVSDPPDPMALASFFRFTPGLDKTMIGDYLGDPEEFHLSVLRSFTHTFEFTGMNLDTALRTFLESFRLPGESQKIERMIEAFSERFYKQQSSDIFASKDTVHILCYSLIMLNTDQHNPQVRKKMTEDEFIRNNRAINAENDLPREYLSELFQSIATNAFALSTHSGPVEMNPNRWIELMNRTKTTQPFSMCQFDRRIGRDMFATIAGPSIAAVSAFFEHSDDDEVLHECVDAMISIARVAQYGLEDILDELIASFCKFTTLLNPYTTPEETLFAFSHDMKPRMATLAVFTLANNFGDSIRGGWRNIVDCLLKLRKLQLLPQSVIEFETTDDETLNNGGSEPDINNSLNQDTKFNRRQGSSLMGRFSHFLALDSVEESVALGMSEFEQNLKVIKQCRIGQIFSKSSVLPDVAVLNLGRSLIYAAAGKGQKFSTAIEEEETVKFCWDLIIAVALSNIHRFNMFWPSYHEYLLNVANFPLFSPIPFVEKGIPGLFKVCIKILASNLQDHLPEELIFRSLTIMWKIDKEIIETCYDSITEFVSNIITNYSSNLQTNIGWKSVLQLLSLCGRHPETKDQAVDALISLMSVNAIHLSQSSYAYCIDCAFSFVALRNSSVEKNLRILDLMAESVTMLIKWYKTASSDTSNSYSPASNTSSSSSMEENSLRGVNFVHHLFLKLSEAFRKTTLARREEIRNKAVTSLEKSFNMGHEDLGFTPSGCIYCIDHVIFPTIDDLHEKLLDYSRRENAEREMRSMEGTLKIAMKMLMNVYLVYLEQIVESAEFRTFWLGVLRRMDTCMKADLGEYGDNKLQEVVPELLTTMIGTMKEKEILVQKEDDDLWEITYIQIQWIAPSLKDELFPDEEI</sequence>
<evidence type="ECO:0000313" key="7">
    <source>
        <dbReference type="RefSeq" id="XP_010420771.1"/>
    </source>
</evidence>
<dbReference type="InterPro" id="IPR035999">
    <property type="entry name" value="Sec7_dom_sf"/>
</dbReference>
<dbReference type="InterPro" id="IPR032691">
    <property type="entry name" value="Mon2/Sec7/BIG1-like_HUS"/>
</dbReference>
<reference evidence="6" key="1">
    <citation type="journal article" date="2014" name="Nat. Commun.">
        <title>The emerging biofuel crop Camelina sativa retains a highly undifferentiated hexaploid genome structure.</title>
        <authorList>
            <person name="Kagale S."/>
            <person name="Koh C."/>
            <person name="Nixon J."/>
            <person name="Bollina V."/>
            <person name="Clarke W.E."/>
            <person name="Tuteja R."/>
            <person name="Spillane C."/>
            <person name="Robinson S.J."/>
            <person name="Links M.G."/>
            <person name="Clarke C."/>
            <person name="Higgins E.E."/>
            <person name="Huebert T."/>
            <person name="Sharpe A.G."/>
            <person name="Parkin I.A."/>
        </authorList>
    </citation>
    <scope>NUCLEOTIDE SEQUENCE [LARGE SCALE GENOMIC DNA]</scope>
    <source>
        <strain evidence="6">cv. DH55</strain>
    </source>
</reference>
<dbReference type="PANTHER" id="PTHR10663:SF322">
    <property type="entry name" value="ARF GUANINE-NUCLEOTIDE EXCHANGE FACTOR GNL2"/>
    <property type="match status" value="1"/>
</dbReference>
<organism evidence="6 7">
    <name type="scientific">Camelina sativa</name>
    <name type="common">False flax</name>
    <name type="synonym">Myagrum sativum</name>
    <dbReference type="NCBI Taxonomy" id="90675"/>
    <lineage>
        <taxon>Eukaryota</taxon>
        <taxon>Viridiplantae</taxon>
        <taxon>Streptophyta</taxon>
        <taxon>Embryophyta</taxon>
        <taxon>Tracheophyta</taxon>
        <taxon>Spermatophyta</taxon>
        <taxon>Magnoliopsida</taxon>
        <taxon>eudicotyledons</taxon>
        <taxon>Gunneridae</taxon>
        <taxon>Pentapetalae</taxon>
        <taxon>rosids</taxon>
        <taxon>malvids</taxon>
        <taxon>Brassicales</taxon>
        <taxon>Brassicaceae</taxon>
        <taxon>Camelineae</taxon>
        <taxon>Camelina</taxon>
    </lineage>
</organism>
<evidence type="ECO:0000256" key="4">
    <source>
        <dbReference type="SAM" id="MobiDB-lite"/>
    </source>
</evidence>
<dbReference type="RefSeq" id="XP_010420771.1">
    <property type="nucleotide sequence ID" value="XM_010422469.1"/>
</dbReference>
<dbReference type="InterPro" id="IPR000904">
    <property type="entry name" value="Sec7_dom"/>
</dbReference>
<evidence type="ECO:0000256" key="3">
    <source>
        <dbReference type="ARBA" id="ARBA00022658"/>
    </source>
</evidence>
<dbReference type="GeneID" id="104706294"/>
<keyword evidence="3" id="KW-0344">Guanine-nucleotide releasing factor</keyword>
<dbReference type="PANTHER" id="PTHR10663">
    <property type="entry name" value="GUANYL-NUCLEOTIDE EXCHANGE FACTOR"/>
    <property type="match status" value="1"/>
</dbReference>
<dbReference type="PROSITE" id="PS50190">
    <property type="entry name" value="SEC7"/>
    <property type="match status" value="1"/>
</dbReference>
<evidence type="ECO:0000313" key="6">
    <source>
        <dbReference type="Proteomes" id="UP000694864"/>
    </source>
</evidence>
<accession>A0ABM0T4I4</accession>
<dbReference type="Gene3D" id="1.10.220.20">
    <property type="match status" value="1"/>
</dbReference>
<dbReference type="Proteomes" id="UP000694864">
    <property type="component" value="Chromosome 8"/>
</dbReference>